<organism evidence="2 3">
    <name type="scientific">Hyalangium minutum</name>
    <dbReference type="NCBI Taxonomy" id="394096"/>
    <lineage>
        <taxon>Bacteria</taxon>
        <taxon>Pseudomonadati</taxon>
        <taxon>Myxococcota</taxon>
        <taxon>Myxococcia</taxon>
        <taxon>Myxococcales</taxon>
        <taxon>Cystobacterineae</taxon>
        <taxon>Archangiaceae</taxon>
        <taxon>Hyalangium</taxon>
    </lineage>
</organism>
<dbReference type="Proteomes" id="UP000028725">
    <property type="component" value="Unassembled WGS sequence"/>
</dbReference>
<accession>A0A085W9R3</accession>
<protein>
    <submittedName>
        <fullName evidence="2">Uncharacterized protein</fullName>
    </submittedName>
</protein>
<sequence>MRPFFELTPSPDIQGDWSPAPATIEVNGVAAAGSLLMDTGVPSMFLRPPEDTSQVPPKPVLVPAQPVPNGTEEWTRGAKAEFSGVVPSK</sequence>
<dbReference type="EMBL" id="JMCB01000014">
    <property type="protein sequence ID" value="KFE64426.1"/>
    <property type="molecule type" value="Genomic_DNA"/>
</dbReference>
<evidence type="ECO:0000313" key="2">
    <source>
        <dbReference type="EMBL" id="KFE64426.1"/>
    </source>
</evidence>
<evidence type="ECO:0000256" key="1">
    <source>
        <dbReference type="SAM" id="MobiDB-lite"/>
    </source>
</evidence>
<evidence type="ECO:0000313" key="3">
    <source>
        <dbReference type="Proteomes" id="UP000028725"/>
    </source>
</evidence>
<reference evidence="2 3" key="1">
    <citation type="submission" date="2014-04" db="EMBL/GenBank/DDBJ databases">
        <title>Genome assembly of Hyalangium minutum DSM 14724.</title>
        <authorList>
            <person name="Sharma G."/>
            <person name="Subramanian S."/>
        </authorList>
    </citation>
    <scope>NUCLEOTIDE SEQUENCE [LARGE SCALE GENOMIC DNA]</scope>
    <source>
        <strain evidence="2 3">DSM 14724</strain>
    </source>
</reference>
<dbReference type="RefSeq" id="WP_044194586.1">
    <property type="nucleotide sequence ID" value="NZ_JMCB01000014.1"/>
</dbReference>
<proteinExistence type="predicted"/>
<gene>
    <name evidence="2" type="ORF">DB31_2220</name>
</gene>
<name>A0A085W9R3_9BACT</name>
<keyword evidence="3" id="KW-1185">Reference proteome</keyword>
<feature type="region of interest" description="Disordered" evidence="1">
    <location>
        <begin position="48"/>
        <end position="72"/>
    </location>
</feature>
<dbReference type="AlphaFoldDB" id="A0A085W9R3"/>
<comment type="caution">
    <text evidence="2">The sequence shown here is derived from an EMBL/GenBank/DDBJ whole genome shotgun (WGS) entry which is preliminary data.</text>
</comment>